<comment type="caution">
    <text evidence="3">The sequence shown here is derived from an EMBL/GenBank/DDBJ whole genome shotgun (WGS) entry which is preliminary data.</text>
</comment>
<dbReference type="AlphaFoldDB" id="A0AAV5IBA1"/>
<dbReference type="InterPro" id="IPR019734">
    <property type="entry name" value="TPR_rpt"/>
</dbReference>
<name>A0AAV5IBA1_9ROSI</name>
<gene>
    <name evidence="2" type="ORF">SLEP1_g11414</name>
    <name evidence="3" type="ORF">SLEP1_g11416</name>
</gene>
<evidence type="ECO:0000256" key="1">
    <source>
        <dbReference type="PROSITE-ProRule" id="PRU00339"/>
    </source>
</evidence>
<evidence type="ECO:0000313" key="3">
    <source>
        <dbReference type="EMBL" id="GKU98407.1"/>
    </source>
</evidence>
<dbReference type="PROSITE" id="PS50005">
    <property type="entry name" value="TPR"/>
    <property type="match status" value="1"/>
</dbReference>
<keyword evidence="1" id="KW-0802">TPR repeat</keyword>
<evidence type="ECO:0000313" key="4">
    <source>
        <dbReference type="Proteomes" id="UP001054252"/>
    </source>
</evidence>
<protein>
    <submittedName>
        <fullName evidence="3">Uncharacterized protein</fullName>
    </submittedName>
</protein>
<dbReference type="SUPFAM" id="SSF48452">
    <property type="entry name" value="TPR-like"/>
    <property type="match status" value="1"/>
</dbReference>
<dbReference type="Gene3D" id="1.25.40.10">
    <property type="entry name" value="Tetratricopeptide repeat domain"/>
    <property type="match status" value="1"/>
</dbReference>
<evidence type="ECO:0000313" key="2">
    <source>
        <dbReference type="EMBL" id="GKU98405.1"/>
    </source>
</evidence>
<dbReference type="InterPro" id="IPR011990">
    <property type="entry name" value="TPR-like_helical_dom_sf"/>
</dbReference>
<dbReference type="EMBL" id="BPVZ01000012">
    <property type="protein sequence ID" value="GKU98405.1"/>
    <property type="molecule type" value="Genomic_DNA"/>
</dbReference>
<organism evidence="3 4">
    <name type="scientific">Rubroshorea leprosula</name>
    <dbReference type="NCBI Taxonomy" id="152421"/>
    <lineage>
        <taxon>Eukaryota</taxon>
        <taxon>Viridiplantae</taxon>
        <taxon>Streptophyta</taxon>
        <taxon>Embryophyta</taxon>
        <taxon>Tracheophyta</taxon>
        <taxon>Spermatophyta</taxon>
        <taxon>Magnoliopsida</taxon>
        <taxon>eudicotyledons</taxon>
        <taxon>Gunneridae</taxon>
        <taxon>Pentapetalae</taxon>
        <taxon>rosids</taxon>
        <taxon>malvids</taxon>
        <taxon>Malvales</taxon>
        <taxon>Dipterocarpaceae</taxon>
        <taxon>Rubroshorea</taxon>
    </lineage>
</organism>
<reference evidence="3 4" key="1">
    <citation type="journal article" date="2021" name="Commun. Biol.">
        <title>The genome of Shorea leprosula (Dipterocarpaceae) highlights the ecological relevance of drought in aseasonal tropical rainforests.</title>
        <authorList>
            <person name="Ng K.K.S."/>
            <person name="Kobayashi M.J."/>
            <person name="Fawcett J.A."/>
            <person name="Hatakeyama M."/>
            <person name="Paape T."/>
            <person name="Ng C.H."/>
            <person name="Ang C.C."/>
            <person name="Tnah L.H."/>
            <person name="Lee C.T."/>
            <person name="Nishiyama T."/>
            <person name="Sese J."/>
            <person name="O'Brien M.J."/>
            <person name="Copetti D."/>
            <person name="Mohd Noor M.I."/>
            <person name="Ong R.C."/>
            <person name="Putra M."/>
            <person name="Sireger I.Z."/>
            <person name="Indrioko S."/>
            <person name="Kosugi Y."/>
            <person name="Izuno A."/>
            <person name="Isagi Y."/>
            <person name="Lee S.L."/>
            <person name="Shimizu K.K."/>
        </authorList>
    </citation>
    <scope>NUCLEOTIDE SEQUENCE [LARGE SCALE GENOMIC DNA]</scope>
    <source>
        <strain evidence="3">214</strain>
    </source>
</reference>
<dbReference type="PANTHER" id="PTHR15544:SF0">
    <property type="entry name" value="TETRATRICOPEPTIDE REPEAT PROTEIN 33"/>
    <property type="match status" value="1"/>
</dbReference>
<dbReference type="Gene3D" id="1.10.510.10">
    <property type="entry name" value="Transferase(Phosphotransferase) domain 1"/>
    <property type="match status" value="1"/>
</dbReference>
<accession>A0AAV5IBA1</accession>
<dbReference type="PANTHER" id="PTHR15544">
    <property type="entry name" value="OSMOSIS RESPONSIVE FACTOR"/>
    <property type="match status" value="1"/>
</dbReference>
<proteinExistence type="predicted"/>
<keyword evidence="4" id="KW-1185">Reference proteome</keyword>
<sequence length="254" mass="28988">MYFLFAMKDNCLQKILDGCIVNEANIEQLSKVANLAKICLSIKGEERPTMKEVAMELEGLRRMTKHPWVNDALDVEEAKYLLGETSDKSDWLEYCLQHLPNQVQFAIHNGRCLLCLRNNDSSRRKNGDERSCRITLYHKQKFLGRRKVKLTLNKDKNSKKRSSEAILQYPNLPLEQETQHEADTNRLKEDGNVKAASQIQEQLSGDSLDADTKQLAQSFQAQGNRLAQDGKYRDAIGKWDAALDLAPENAVLHE</sequence>
<dbReference type="InterPro" id="IPR052658">
    <property type="entry name" value="TPR-containing"/>
</dbReference>
<dbReference type="EMBL" id="BPVZ01000012">
    <property type="protein sequence ID" value="GKU98407.1"/>
    <property type="molecule type" value="Genomic_DNA"/>
</dbReference>
<feature type="repeat" description="TPR" evidence="1">
    <location>
        <begin position="216"/>
        <end position="249"/>
    </location>
</feature>
<dbReference type="Proteomes" id="UP001054252">
    <property type="component" value="Unassembled WGS sequence"/>
</dbReference>